<reference evidence="10" key="1">
    <citation type="submission" date="2015-10" db="EMBL/GenBank/DDBJ databases">
        <title>Draft genome sequence of Salegentibacter mishustinae KCTC 12263.</title>
        <authorList>
            <person name="Lin W."/>
            <person name="Zheng Q."/>
        </authorList>
    </citation>
    <scope>NUCLEOTIDE SEQUENCE [LARGE SCALE GENOMIC DNA]</scope>
    <source>
        <strain evidence="10">KCTC 12263</strain>
    </source>
</reference>
<dbReference type="InterPro" id="IPR005467">
    <property type="entry name" value="His_kinase_dom"/>
</dbReference>
<dbReference type="PRINTS" id="PR00344">
    <property type="entry name" value="BCTRLSENSOR"/>
</dbReference>
<keyword evidence="5" id="KW-0418">Kinase</keyword>
<dbReference type="RefSeq" id="WP_057482375.1">
    <property type="nucleotide sequence ID" value="NZ_BMWR01000004.1"/>
</dbReference>
<dbReference type="SMART" id="SM00091">
    <property type="entry name" value="PAS"/>
    <property type="match status" value="5"/>
</dbReference>
<dbReference type="InterPro" id="IPR001610">
    <property type="entry name" value="PAC"/>
</dbReference>
<evidence type="ECO:0000259" key="7">
    <source>
        <dbReference type="PROSITE" id="PS50109"/>
    </source>
</evidence>
<protein>
    <recommendedName>
        <fullName evidence="2">histidine kinase</fullName>
        <ecNumber evidence="2">2.7.13.3</ecNumber>
    </recommendedName>
</protein>
<evidence type="ECO:0000313" key="11">
    <source>
        <dbReference type="Proteomes" id="UP000051643"/>
    </source>
</evidence>
<dbReference type="AlphaFoldDB" id="A0A0Q9Z4C1"/>
<dbReference type="SUPFAM" id="SSF55781">
    <property type="entry name" value="GAF domain-like"/>
    <property type="match status" value="1"/>
</dbReference>
<dbReference type="PROSITE" id="PS50109">
    <property type="entry name" value="HIS_KIN"/>
    <property type="match status" value="1"/>
</dbReference>
<dbReference type="PROSITE" id="PS50113">
    <property type="entry name" value="PAC"/>
    <property type="match status" value="4"/>
</dbReference>
<keyword evidence="3" id="KW-0597">Phosphoprotein</keyword>
<feature type="domain" description="PAS" evidence="8">
    <location>
        <begin position="292"/>
        <end position="366"/>
    </location>
</feature>
<proteinExistence type="predicted"/>
<dbReference type="Pfam" id="PF01590">
    <property type="entry name" value="GAF"/>
    <property type="match status" value="1"/>
</dbReference>
<dbReference type="InterPro" id="IPR003018">
    <property type="entry name" value="GAF"/>
</dbReference>
<dbReference type="Gene3D" id="3.30.565.10">
    <property type="entry name" value="Histidine kinase-like ATPase, C-terminal domain"/>
    <property type="match status" value="1"/>
</dbReference>
<comment type="caution">
    <text evidence="10">The sequence shown here is derived from an EMBL/GenBank/DDBJ whole genome shotgun (WGS) entry which is preliminary data.</text>
</comment>
<dbReference type="Pfam" id="PF13426">
    <property type="entry name" value="PAS_9"/>
    <property type="match status" value="3"/>
</dbReference>
<dbReference type="InterPro" id="IPR052162">
    <property type="entry name" value="Sensor_kinase/Photoreceptor"/>
</dbReference>
<evidence type="ECO:0000256" key="4">
    <source>
        <dbReference type="ARBA" id="ARBA00022679"/>
    </source>
</evidence>
<comment type="catalytic activity">
    <reaction evidence="1">
        <text>ATP + protein L-histidine = ADP + protein N-phospho-L-histidine.</text>
        <dbReference type="EC" id="2.7.13.3"/>
    </reaction>
</comment>
<dbReference type="Pfam" id="PF02518">
    <property type="entry name" value="HATPase_c"/>
    <property type="match status" value="1"/>
</dbReference>
<dbReference type="Pfam" id="PF08447">
    <property type="entry name" value="PAS_3"/>
    <property type="match status" value="3"/>
</dbReference>
<dbReference type="EC" id="2.7.13.3" evidence="2"/>
<dbReference type="InterPro" id="IPR035965">
    <property type="entry name" value="PAS-like_dom_sf"/>
</dbReference>
<dbReference type="PANTHER" id="PTHR43304">
    <property type="entry name" value="PHYTOCHROME-LIKE PROTEIN CPH1"/>
    <property type="match status" value="1"/>
</dbReference>
<feature type="domain" description="PAC" evidence="9">
    <location>
        <begin position="746"/>
        <end position="797"/>
    </location>
</feature>
<dbReference type="InterPro" id="IPR013655">
    <property type="entry name" value="PAS_fold_3"/>
</dbReference>
<dbReference type="OrthoDB" id="5522855at2"/>
<feature type="coiled-coil region" evidence="6">
    <location>
        <begin position="1023"/>
        <end position="1050"/>
    </location>
</feature>
<dbReference type="SUPFAM" id="SSF55874">
    <property type="entry name" value="ATPase domain of HSP90 chaperone/DNA topoisomerase II/histidine kinase"/>
    <property type="match status" value="1"/>
</dbReference>
<accession>A0A0Q9Z4C1</accession>
<keyword evidence="6" id="KW-0175">Coiled coil</keyword>
<dbReference type="Gene3D" id="3.30.450.20">
    <property type="entry name" value="PAS domain"/>
    <property type="match status" value="6"/>
</dbReference>
<dbReference type="NCBIfam" id="TIGR00229">
    <property type="entry name" value="sensory_box"/>
    <property type="match status" value="4"/>
</dbReference>
<feature type="domain" description="PAC" evidence="9">
    <location>
        <begin position="491"/>
        <end position="544"/>
    </location>
</feature>
<keyword evidence="4" id="KW-0808">Transferase</keyword>
<dbReference type="InterPro" id="IPR036890">
    <property type="entry name" value="HATPase_C_sf"/>
</dbReference>
<dbReference type="InterPro" id="IPR036097">
    <property type="entry name" value="HisK_dim/P_sf"/>
</dbReference>
<dbReference type="SUPFAM" id="SSF55785">
    <property type="entry name" value="PYP-like sensor domain (PAS domain)"/>
    <property type="match status" value="6"/>
</dbReference>
<evidence type="ECO:0000256" key="3">
    <source>
        <dbReference type="ARBA" id="ARBA00022553"/>
    </source>
</evidence>
<evidence type="ECO:0000256" key="1">
    <source>
        <dbReference type="ARBA" id="ARBA00000085"/>
    </source>
</evidence>
<keyword evidence="11" id="KW-1185">Reference proteome</keyword>
<dbReference type="InterPro" id="IPR000700">
    <property type="entry name" value="PAS-assoc_C"/>
</dbReference>
<evidence type="ECO:0000313" key="10">
    <source>
        <dbReference type="EMBL" id="KRG27701.1"/>
    </source>
</evidence>
<evidence type="ECO:0000259" key="9">
    <source>
        <dbReference type="PROSITE" id="PS50113"/>
    </source>
</evidence>
<dbReference type="Gene3D" id="3.30.450.40">
    <property type="match status" value="1"/>
</dbReference>
<gene>
    <name evidence="10" type="ORF">APR42_08050</name>
</gene>
<sequence>MKKPEKTKNEGDRLKELEAYDILNAEQEGDFDFLTKMAAQICNTEISLISLVTEDRQLFLSHHGLEHKETCKEYSFCAYALHQPDKLFIIENALEDERFQDNPLVIQEPFIHFYAGIPLVNENGYALGTLCVIDSEPKTLDLEQKKMLKNLANQVMKLLELRKKQIETSNINQELRKNLDLLEETQQANKIGGWELDIATGKTIWTEFVYHIHEVPLDFKFDKKSAIEFYHPNDREKISKAVENTIATGNRFDVTCRLITAKNNEIWVRSTGRKVGGKLIGSFQDITEFKKNELKFEGIFNSTFSFIGFLDLDGTLLDANETALKVADLQPEDVIGKPFWDCYWWQISKETQEELKRNFYKAVKGEIVSYEVKVWTANKISTTILFSLKPIFDEHNNVVYILPEGSPVQEIVDVRQRFKSVIEGTNVGTWEWNVQTGGTIFNERWAEILGYTLEELQPVSIETWTSLAHPDDLIESNRLLNECFQKRTEFYEFESRMKHKDGDWVWIMDRGKVFEWTEDGKPLKMYGTHQDINQRKKYEEELRVSEEAFRGNFENAAIGMALLNEEGKWLKVNEKVCEILGYTEEELMQLTFQDITHPEDLNKDLNLLTEVIEGKRPNYNMEKRYFHKNGNIIHIILAVSVVRNHRGAILYFVSQIIDITAAKKHTEKLKYQQNLLNALYELSPIGIALNDYETGQFKDVNDKLVEPSGYSREEFMNLSYWDLTPIEYEREEKKVLNQLEKTGVYGPFQKEYKRKDGSRYPVLLRGVMVEDLNRNKFIWSFIQDISKEKEAENKLQAALSNLQAILDASTQVVIIATNKEGVITHFNSGAETALGYSQEEVLGRLTPLAIHEKKEIRAEAKKIAKKGQKFSDFEVLTFEAQKEEPGAKEWTYIRKDGSKFTVLLSVTAIKKDDEITGYLGVAVDISELKRVENEIKSLLDITQDQNNRLKNFAHIVSHNLRSHSSGIIGLLDVLETDHPELESNELFKMVSRGAENLQQTVEDLSDVISVSFNKANLHAVSLYEVIEKNIDSLSNQIRNANIKIENQVDINTKIQGVPAYIESIVLNFITNAIKYRSLERDSYLKIYSKVKKDKTILFFEDNGLGMDLKRHGDRLFQMYKTFHTHKDSRGLGLFITKNQIESMNGKIQVESMENVGTTFKIILPNEKN</sequence>
<dbReference type="InterPro" id="IPR004358">
    <property type="entry name" value="Sig_transdc_His_kin-like_C"/>
</dbReference>
<dbReference type="GO" id="GO:0000155">
    <property type="term" value="F:phosphorelay sensor kinase activity"/>
    <property type="evidence" value="ECO:0007669"/>
    <property type="project" value="InterPro"/>
</dbReference>
<dbReference type="SMART" id="SM00086">
    <property type="entry name" value="PAC"/>
    <property type="match status" value="6"/>
</dbReference>
<dbReference type="SMART" id="SM00387">
    <property type="entry name" value="HATPase_c"/>
    <property type="match status" value="1"/>
</dbReference>
<dbReference type="Proteomes" id="UP000051643">
    <property type="component" value="Unassembled WGS sequence"/>
</dbReference>
<dbReference type="SUPFAM" id="SSF47384">
    <property type="entry name" value="Homodimeric domain of signal transducing histidine kinase"/>
    <property type="match status" value="1"/>
</dbReference>
<evidence type="ECO:0000256" key="5">
    <source>
        <dbReference type="ARBA" id="ARBA00022777"/>
    </source>
</evidence>
<dbReference type="InterPro" id="IPR029016">
    <property type="entry name" value="GAF-like_dom_sf"/>
</dbReference>
<dbReference type="CDD" id="cd00130">
    <property type="entry name" value="PAS"/>
    <property type="match status" value="6"/>
</dbReference>
<evidence type="ECO:0000256" key="6">
    <source>
        <dbReference type="SAM" id="Coils"/>
    </source>
</evidence>
<dbReference type="PROSITE" id="PS50112">
    <property type="entry name" value="PAS"/>
    <property type="match status" value="4"/>
</dbReference>
<feature type="domain" description="PAC" evidence="9">
    <location>
        <begin position="619"/>
        <end position="671"/>
    </location>
</feature>
<evidence type="ECO:0000256" key="2">
    <source>
        <dbReference type="ARBA" id="ARBA00012438"/>
    </source>
</evidence>
<dbReference type="SMART" id="SM00065">
    <property type="entry name" value="GAF"/>
    <property type="match status" value="1"/>
</dbReference>
<feature type="domain" description="PAS" evidence="8">
    <location>
        <begin position="798"/>
        <end position="844"/>
    </location>
</feature>
<dbReference type="EMBL" id="LKTP01000034">
    <property type="protein sequence ID" value="KRG27701.1"/>
    <property type="molecule type" value="Genomic_DNA"/>
</dbReference>
<feature type="domain" description="PAC" evidence="9">
    <location>
        <begin position="886"/>
        <end position="937"/>
    </location>
</feature>
<feature type="domain" description="PAS" evidence="8">
    <location>
        <begin position="545"/>
        <end position="615"/>
    </location>
</feature>
<name>A0A0Q9Z4C1_9FLAO</name>
<feature type="domain" description="PAS" evidence="8">
    <location>
        <begin position="414"/>
        <end position="487"/>
    </location>
</feature>
<dbReference type="Gene3D" id="1.10.287.130">
    <property type="match status" value="1"/>
</dbReference>
<feature type="domain" description="Histidine kinase" evidence="7">
    <location>
        <begin position="955"/>
        <end position="1167"/>
    </location>
</feature>
<organism evidence="10 11">
    <name type="scientific">Salegentibacter mishustinae</name>
    <dbReference type="NCBI Taxonomy" id="270918"/>
    <lineage>
        <taxon>Bacteria</taxon>
        <taxon>Pseudomonadati</taxon>
        <taxon>Bacteroidota</taxon>
        <taxon>Flavobacteriia</taxon>
        <taxon>Flavobacteriales</taxon>
        <taxon>Flavobacteriaceae</taxon>
        <taxon>Salegentibacter</taxon>
    </lineage>
</organism>
<evidence type="ECO:0000259" key="8">
    <source>
        <dbReference type="PROSITE" id="PS50112"/>
    </source>
</evidence>
<dbReference type="InterPro" id="IPR003594">
    <property type="entry name" value="HATPase_dom"/>
</dbReference>
<dbReference type="InterPro" id="IPR000014">
    <property type="entry name" value="PAS"/>
</dbReference>
<dbReference type="STRING" id="270918.APR42_08050"/>
<dbReference type="PANTHER" id="PTHR43304:SF1">
    <property type="entry name" value="PAC DOMAIN-CONTAINING PROTEIN"/>
    <property type="match status" value="1"/>
</dbReference>